<dbReference type="InterPro" id="IPR000659">
    <property type="entry name" value="Pyridox_Oxase"/>
</dbReference>
<dbReference type="PIRSF" id="PIRSF000190">
    <property type="entry name" value="Pyd_amn-ph_oxd"/>
    <property type="match status" value="1"/>
</dbReference>
<feature type="binding site" evidence="5">
    <location>
        <position position="65"/>
    </location>
    <ligand>
        <name>substrate</name>
    </ligand>
</feature>
<evidence type="ECO:0000256" key="5">
    <source>
        <dbReference type="HAMAP-Rule" id="MF_01629"/>
    </source>
</evidence>
<keyword evidence="4 5" id="KW-0560">Oxidoreductase</keyword>
<comment type="pathway">
    <text evidence="5">Cofactor metabolism; pyridoxal 5'-phosphate salvage; pyridoxal 5'-phosphate from pyridoxine 5'-phosphate: step 1/1.</text>
</comment>
<dbReference type="EC" id="1.4.3.5" evidence="5"/>
<evidence type="ECO:0000256" key="1">
    <source>
        <dbReference type="ARBA" id="ARBA00007301"/>
    </source>
</evidence>
<feature type="domain" description="Pyridoxine 5'-phosphate oxidase dimerisation C-terminal" evidence="7">
    <location>
        <begin position="171"/>
        <end position="212"/>
    </location>
</feature>
<evidence type="ECO:0000259" key="7">
    <source>
        <dbReference type="Pfam" id="PF10590"/>
    </source>
</evidence>
<evidence type="ECO:0000256" key="2">
    <source>
        <dbReference type="ARBA" id="ARBA00022630"/>
    </source>
</evidence>
<feature type="binding site" evidence="5">
    <location>
        <position position="126"/>
    </location>
    <ligand>
        <name>substrate</name>
    </ligand>
</feature>
<feature type="binding site" evidence="5">
    <location>
        <begin position="139"/>
        <end position="140"/>
    </location>
    <ligand>
        <name>FMN</name>
        <dbReference type="ChEBI" id="CHEBI:58210"/>
    </ligand>
</feature>
<feature type="domain" description="Pyridoxamine 5'-phosphate oxidase N-terminal" evidence="6">
    <location>
        <begin position="32"/>
        <end position="158"/>
    </location>
</feature>
<keyword evidence="9" id="KW-1185">Reference proteome</keyword>
<sequence>MKIDAIRRNYTRDKLDMDKLTADPLVQFEHWLQDAVDAELPDPTAMCVASVDASGQPSQRLVLLKDLNPNGFVFYTNLGSKKATELAANPKVCLHFPWHPLERQVIVYGTAERVPSSQVMKYFLSRPKESQLAAWASEQSRPISTRQALLQKFAEIKHKFEHGDVTLPSFWGGFLVRPHQIEFWQGGEHRLHDRFMYSQQDDGSWSIDRLCP</sequence>
<feature type="binding site" evidence="5">
    <location>
        <position position="81"/>
    </location>
    <ligand>
        <name>FMN</name>
        <dbReference type="ChEBI" id="CHEBI:58210"/>
    </ligand>
</feature>
<gene>
    <name evidence="5 8" type="primary">pdxH</name>
    <name evidence="8" type="ORF">Q3O60_01305</name>
</gene>
<dbReference type="PROSITE" id="PS01064">
    <property type="entry name" value="PYRIDOX_OXIDASE"/>
    <property type="match status" value="1"/>
</dbReference>
<feature type="binding site" evidence="5">
    <location>
        <begin position="190"/>
        <end position="192"/>
    </location>
    <ligand>
        <name>substrate</name>
    </ligand>
</feature>
<dbReference type="InterPro" id="IPR012349">
    <property type="entry name" value="Split_barrel_FMN-bd"/>
</dbReference>
<dbReference type="GO" id="GO:0004733">
    <property type="term" value="F:pyridoxamine phosphate oxidase activity"/>
    <property type="evidence" value="ECO:0007669"/>
    <property type="project" value="UniProtKB-EC"/>
</dbReference>
<dbReference type="InterPro" id="IPR019576">
    <property type="entry name" value="Pyridoxamine_oxidase_dimer_C"/>
</dbReference>
<dbReference type="HAMAP" id="MF_01629">
    <property type="entry name" value="PdxH"/>
    <property type="match status" value="1"/>
</dbReference>
<feature type="binding site" evidence="5">
    <location>
        <position position="104"/>
    </location>
    <ligand>
        <name>FMN</name>
        <dbReference type="ChEBI" id="CHEBI:58210"/>
    </ligand>
</feature>
<keyword evidence="3 5" id="KW-0288">FMN</keyword>
<comment type="subunit">
    <text evidence="5">Homodimer.</text>
</comment>
<dbReference type="InterPro" id="IPR019740">
    <property type="entry name" value="Pyridox_Oxase_CS"/>
</dbReference>
<feature type="binding site" evidence="5">
    <location>
        <position position="194"/>
    </location>
    <ligand>
        <name>FMN</name>
        <dbReference type="ChEBI" id="CHEBI:58210"/>
    </ligand>
</feature>
<evidence type="ECO:0000313" key="9">
    <source>
        <dbReference type="Proteomes" id="UP001231616"/>
    </source>
</evidence>
<comment type="catalytic activity">
    <reaction evidence="5">
        <text>pyridoxine 5'-phosphate + O2 = pyridoxal 5'-phosphate + H2O2</text>
        <dbReference type="Rhea" id="RHEA:15149"/>
        <dbReference type="ChEBI" id="CHEBI:15379"/>
        <dbReference type="ChEBI" id="CHEBI:16240"/>
        <dbReference type="ChEBI" id="CHEBI:58589"/>
        <dbReference type="ChEBI" id="CHEBI:597326"/>
        <dbReference type="EC" id="1.4.3.5"/>
    </reaction>
</comment>
<accession>A0ABT9GUU7</accession>
<dbReference type="Proteomes" id="UP001231616">
    <property type="component" value="Unassembled WGS sequence"/>
</dbReference>
<dbReference type="PANTHER" id="PTHR10851">
    <property type="entry name" value="PYRIDOXINE-5-PHOSPHATE OXIDASE"/>
    <property type="match status" value="1"/>
</dbReference>
<evidence type="ECO:0000256" key="3">
    <source>
        <dbReference type="ARBA" id="ARBA00022643"/>
    </source>
</evidence>
<dbReference type="Pfam" id="PF10590">
    <property type="entry name" value="PNP_phzG_C"/>
    <property type="match status" value="1"/>
</dbReference>
<dbReference type="NCBIfam" id="NF004231">
    <property type="entry name" value="PRK05679.1"/>
    <property type="match status" value="1"/>
</dbReference>
<name>A0ABT9GUU7_9GAMM</name>
<dbReference type="SUPFAM" id="SSF50475">
    <property type="entry name" value="FMN-binding split barrel"/>
    <property type="match status" value="1"/>
</dbReference>
<comment type="pathway">
    <text evidence="5">Cofactor metabolism; pyridoxal 5'-phosphate salvage; pyridoxal 5'-phosphate from pyridoxamine 5'-phosphate: step 1/1.</text>
</comment>
<evidence type="ECO:0000259" key="6">
    <source>
        <dbReference type="Pfam" id="PF01243"/>
    </source>
</evidence>
<proteinExistence type="inferred from homology"/>
<dbReference type="Pfam" id="PF01243">
    <property type="entry name" value="PNPOx_N"/>
    <property type="match status" value="1"/>
</dbReference>
<comment type="cofactor">
    <cofactor evidence="5">
        <name>FMN</name>
        <dbReference type="ChEBI" id="CHEBI:58210"/>
    </cofactor>
    <text evidence="5">Binds 1 FMN per subunit.</text>
</comment>
<dbReference type="Gene3D" id="2.30.110.10">
    <property type="entry name" value="Electron Transport, Fmn-binding Protein, Chain A"/>
    <property type="match status" value="1"/>
</dbReference>
<organism evidence="8 9">
    <name type="scientific">Alkalimonas collagenimarina</name>
    <dbReference type="NCBI Taxonomy" id="400390"/>
    <lineage>
        <taxon>Bacteria</taxon>
        <taxon>Pseudomonadati</taxon>
        <taxon>Pseudomonadota</taxon>
        <taxon>Gammaproteobacteria</taxon>
        <taxon>Alkalimonas</taxon>
    </lineage>
</organism>
<feature type="binding site" evidence="5">
    <location>
        <position position="130"/>
    </location>
    <ligand>
        <name>substrate</name>
    </ligand>
</feature>
<feature type="binding site" evidence="5">
    <location>
        <position position="82"/>
    </location>
    <ligand>
        <name>FMN</name>
        <dbReference type="ChEBI" id="CHEBI:58210"/>
    </ligand>
</feature>
<comment type="caution">
    <text evidence="8">The sequence shown here is derived from an EMBL/GenBank/DDBJ whole genome shotgun (WGS) entry which is preliminary data.</text>
</comment>
<comment type="catalytic activity">
    <reaction evidence="5">
        <text>pyridoxamine 5'-phosphate + O2 + H2O = pyridoxal 5'-phosphate + H2O2 + NH4(+)</text>
        <dbReference type="Rhea" id="RHEA:15817"/>
        <dbReference type="ChEBI" id="CHEBI:15377"/>
        <dbReference type="ChEBI" id="CHEBI:15379"/>
        <dbReference type="ChEBI" id="CHEBI:16240"/>
        <dbReference type="ChEBI" id="CHEBI:28938"/>
        <dbReference type="ChEBI" id="CHEBI:58451"/>
        <dbReference type="ChEBI" id="CHEBI:597326"/>
        <dbReference type="EC" id="1.4.3.5"/>
    </reaction>
</comment>
<protein>
    <recommendedName>
        <fullName evidence="5">Pyridoxine/pyridoxamine 5'-phosphate oxidase</fullName>
        <ecNumber evidence="5">1.4.3.5</ecNumber>
    </recommendedName>
    <alternativeName>
        <fullName evidence="5">PNP/PMP oxidase</fullName>
        <shortName evidence="5">PNPOx</shortName>
    </alternativeName>
    <alternativeName>
        <fullName evidence="5">Pyridoxal 5'-phosphate synthase</fullName>
    </alternativeName>
</protein>
<feature type="binding site" evidence="5">
    <location>
        <position position="122"/>
    </location>
    <ligand>
        <name>substrate</name>
    </ligand>
</feature>
<dbReference type="InterPro" id="IPR011576">
    <property type="entry name" value="Pyridox_Oxase_N"/>
</dbReference>
<evidence type="ECO:0000256" key="4">
    <source>
        <dbReference type="ARBA" id="ARBA00023002"/>
    </source>
</evidence>
<dbReference type="RefSeq" id="WP_305892099.1">
    <property type="nucleotide sequence ID" value="NZ_JAUZVZ010000002.1"/>
</dbReference>
<dbReference type="NCBIfam" id="TIGR00558">
    <property type="entry name" value="pdxH"/>
    <property type="match status" value="1"/>
</dbReference>
<feature type="binding site" evidence="5">
    <location>
        <begin position="60"/>
        <end position="65"/>
    </location>
    <ligand>
        <name>FMN</name>
        <dbReference type="ChEBI" id="CHEBI:58210"/>
    </ligand>
</feature>
<dbReference type="PANTHER" id="PTHR10851:SF0">
    <property type="entry name" value="PYRIDOXINE-5'-PHOSPHATE OXIDASE"/>
    <property type="match status" value="1"/>
</dbReference>
<feature type="binding site" evidence="5">
    <location>
        <position position="184"/>
    </location>
    <ligand>
        <name>FMN</name>
        <dbReference type="ChEBI" id="CHEBI:58210"/>
    </ligand>
</feature>
<comment type="function">
    <text evidence="5">Catalyzes the oxidation of either pyridoxine 5'-phosphate (PNP) or pyridoxamine 5'-phosphate (PMP) into pyridoxal 5'-phosphate (PLP).</text>
</comment>
<keyword evidence="2 5" id="KW-0285">Flavoprotein</keyword>
<comment type="similarity">
    <text evidence="1 5">Belongs to the pyridoxamine 5'-phosphate oxidase family.</text>
</comment>
<evidence type="ECO:0000313" key="8">
    <source>
        <dbReference type="EMBL" id="MDP4534826.1"/>
    </source>
</evidence>
<keyword evidence="5" id="KW-0664">Pyridoxine biosynthesis</keyword>
<dbReference type="EMBL" id="JAUZVZ010000002">
    <property type="protein sequence ID" value="MDP4534826.1"/>
    <property type="molecule type" value="Genomic_DNA"/>
</dbReference>
<reference evidence="8 9" key="1">
    <citation type="submission" date="2023-08" db="EMBL/GenBank/DDBJ databases">
        <authorList>
            <person name="Joshi A."/>
            <person name="Thite S."/>
        </authorList>
    </citation>
    <scope>NUCLEOTIDE SEQUENCE [LARGE SCALE GENOMIC DNA]</scope>
    <source>
        <strain evidence="8 9">AC40</strain>
    </source>
</reference>
<feature type="binding site" evidence="5">
    <location>
        <begin position="75"/>
        <end position="76"/>
    </location>
    <ligand>
        <name>FMN</name>
        <dbReference type="ChEBI" id="CHEBI:58210"/>
    </ligand>
</feature>